<proteinExistence type="predicted"/>
<dbReference type="AlphaFoldDB" id="U5C507"/>
<comment type="caution">
    <text evidence="1">The sequence shown here is derived from an EMBL/GenBank/DDBJ whole genome shotgun (WGS) entry which is preliminary data.</text>
</comment>
<dbReference type="Proteomes" id="UP000016843">
    <property type="component" value="Unassembled WGS sequence"/>
</dbReference>
<keyword evidence="2" id="KW-1185">Reference proteome</keyword>
<dbReference type="EMBL" id="AWXR01000001">
    <property type="protein sequence ID" value="ERM84869.1"/>
    <property type="molecule type" value="Genomic_DNA"/>
</dbReference>
<gene>
    <name evidence="1" type="ORF">P872_22680</name>
</gene>
<sequence>MGFFLTKIKMRRNPYIGKFLYFCIEKIPYITA</sequence>
<evidence type="ECO:0000313" key="2">
    <source>
        <dbReference type="Proteomes" id="UP000016843"/>
    </source>
</evidence>
<organism evidence="1 2">
    <name type="scientific">Rhodonellum psychrophilum GCM71 = DSM 17998</name>
    <dbReference type="NCBI Taxonomy" id="1123057"/>
    <lineage>
        <taxon>Bacteria</taxon>
        <taxon>Pseudomonadati</taxon>
        <taxon>Bacteroidota</taxon>
        <taxon>Cytophagia</taxon>
        <taxon>Cytophagales</taxon>
        <taxon>Cytophagaceae</taxon>
        <taxon>Rhodonellum</taxon>
    </lineage>
</organism>
<evidence type="ECO:0000313" key="1">
    <source>
        <dbReference type="EMBL" id="ERM84869.1"/>
    </source>
</evidence>
<protein>
    <submittedName>
        <fullName evidence="1">Uncharacterized protein</fullName>
    </submittedName>
</protein>
<reference evidence="1 2" key="1">
    <citation type="journal article" date="2013" name="Genome Announc.">
        <title>Draft Genome Sequence of the Psychrophilic and Alkaliphilic Rhodonellum psychrophilum Strain GCM71T.</title>
        <authorList>
            <person name="Hauptmann A.L."/>
            <person name="Glaring M.A."/>
            <person name="Hallin P.F."/>
            <person name="Prieme A."/>
            <person name="Stougaard P."/>
        </authorList>
    </citation>
    <scope>NUCLEOTIDE SEQUENCE [LARGE SCALE GENOMIC DNA]</scope>
    <source>
        <strain evidence="1 2">GCM71</strain>
    </source>
</reference>
<accession>U5C507</accession>
<name>U5C507_9BACT</name>